<feature type="transmembrane region" description="Helical" evidence="1">
    <location>
        <begin position="31"/>
        <end position="53"/>
    </location>
</feature>
<feature type="domain" description="EamA" evidence="2">
    <location>
        <begin position="4"/>
        <end position="75"/>
    </location>
</feature>
<dbReference type="Gene3D" id="1.10.3730.20">
    <property type="match status" value="1"/>
</dbReference>
<dbReference type="GO" id="GO:0016020">
    <property type="term" value="C:membrane"/>
    <property type="evidence" value="ECO:0007669"/>
    <property type="project" value="InterPro"/>
</dbReference>
<organism evidence="3 4">
    <name type="scientific">Dimargaris cristalligena</name>
    <dbReference type="NCBI Taxonomy" id="215637"/>
    <lineage>
        <taxon>Eukaryota</taxon>
        <taxon>Fungi</taxon>
        <taxon>Fungi incertae sedis</taxon>
        <taxon>Zoopagomycota</taxon>
        <taxon>Kickxellomycotina</taxon>
        <taxon>Dimargaritomycetes</taxon>
        <taxon>Dimargaritales</taxon>
        <taxon>Dimargaritaceae</taxon>
        <taxon>Dimargaris</taxon>
    </lineage>
</organism>
<sequence>VRAACLVLIGLSNILMWALFSKALHKADSSITVTVYNTAVNFFLTALLGNLVFGEPLSLRWWFGSSLILLGTVLM</sequence>
<dbReference type="Pfam" id="PF00892">
    <property type="entry name" value="EamA"/>
    <property type="match status" value="1"/>
</dbReference>
<dbReference type="AlphaFoldDB" id="A0A4P9ZYK1"/>
<reference evidence="4" key="1">
    <citation type="journal article" date="2018" name="Nat. Microbiol.">
        <title>Leveraging single-cell genomics to expand the fungal tree of life.</title>
        <authorList>
            <person name="Ahrendt S.R."/>
            <person name="Quandt C.A."/>
            <person name="Ciobanu D."/>
            <person name="Clum A."/>
            <person name="Salamov A."/>
            <person name="Andreopoulos B."/>
            <person name="Cheng J.F."/>
            <person name="Woyke T."/>
            <person name="Pelin A."/>
            <person name="Henrissat B."/>
            <person name="Reynolds N.K."/>
            <person name="Benny G.L."/>
            <person name="Smith M.E."/>
            <person name="James T.Y."/>
            <person name="Grigoriev I.V."/>
        </authorList>
    </citation>
    <scope>NUCLEOTIDE SEQUENCE [LARGE SCALE GENOMIC DNA]</scope>
    <source>
        <strain evidence="4">RSA 468</strain>
    </source>
</reference>
<dbReference type="SUPFAM" id="SSF103481">
    <property type="entry name" value="Multidrug resistance efflux transporter EmrE"/>
    <property type="match status" value="1"/>
</dbReference>
<feature type="non-terminal residue" evidence="3">
    <location>
        <position position="75"/>
    </location>
</feature>
<feature type="transmembrane region" description="Helical" evidence="1">
    <location>
        <begin position="6"/>
        <end position="24"/>
    </location>
</feature>
<dbReference type="PANTHER" id="PTHR31965">
    <property type="entry name" value="TRANSMEMBRANE PROTEIN 42"/>
    <property type="match status" value="1"/>
</dbReference>
<dbReference type="InterPro" id="IPR000620">
    <property type="entry name" value="EamA_dom"/>
</dbReference>
<protein>
    <recommendedName>
        <fullName evidence="2">EamA domain-containing protein</fullName>
    </recommendedName>
</protein>
<dbReference type="InterPro" id="IPR037185">
    <property type="entry name" value="EmrE-like"/>
</dbReference>
<dbReference type="EMBL" id="ML002328">
    <property type="protein sequence ID" value="RKP38804.1"/>
    <property type="molecule type" value="Genomic_DNA"/>
</dbReference>
<gene>
    <name evidence="3" type="ORF">BJ085DRAFT_1898</name>
</gene>
<name>A0A4P9ZYK1_9FUNG</name>
<evidence type="ECO:0000313" key="4">
    <source>
        <dbReference type="Proteomes" id="UP000268162"/>
    </source>
</evidence>
<dbReference type="PANTHER" id="PTHR31965:SF1">
    <property type="entry name" value="TRANSMEMBRANE PROTEIN 42"/>
    <property type="match status" value="1"/>
</dbReference>
<keyword evidence="1" id="KW-0812">Transmembrane</keyword>
<accession>A0A4P9ZYK1</accession>
<dbReference type="STRING" id="215637.A0A4P9ZYK1"/>
<keyword evidence="4" id="KW-1185">Reference proteome</keyword>
<evidence type="ECO:0000259" key="2">
    <source>
        <dbReference type="Pfam" id="PF00892"/>
    </source>
</evidence>
<feature type="non-terminal residue" evidence="3">
    <location>
        <position position="1"/>
    </location>
</feature>
<evidence type="ECO:0000256" key="1">
    <source>
        <dbReference type="SAM" id="Phobius"/>
    </source>
</evidence>
<keyword evidence="1" id="KW-0472">Membrane</keyword>
<keyword evidence="1" id="KW-1133">Transmembrane helix</keyword>
<evidence type="ECO:0000313" key="3">
    <source>
        <dbReference type="EMBL" id="RKP38804.1"/>
    </source>
</evidence>
<dbReference type="InterPro" id="IPR039632">
    <property type="entry name" value="TMEM42"/>
</dbReference>
<dbReference type="Proteomes" id="UP000268162">
    <property type="component" value="Unassembled WGS sequence"/>
</dbReference>
<proteinExistence type="predicted"/>